<proteinExistence type="predicted"/>
<dbReference type="OrthoDB" id="3192849at2"/>
<sequence>MEIILLNNVRTVIIAEKHLVKGGFSCNIRPVPTHITSECGMCIEIKETEKNQVIELLALGKFEFTIHHII</sequence>
<dbReference type="InterPro" id="IPR021778">
    <property type="entry name" value="Se/S_carrier-like"/>
</dbReference>
<evidence type="ECO:0000313" key="2">
    <source>
        <dbReference type="EMBL" id="SDB94365.1"/>
    </source>
</evidence>
<name>A0A1G6HKD1_9BACT</name>
<organism evidence="2 3">
    <name type="scientific">Williamwhitmania taraxaci</name>
    <dbReference type="NCBI Taxonomy" id="1640674"/>
    <lineage>
        <taxon>Bacteria</taxon>
        <taxon>Pseudomonadati</taxon>
        <taxon>Bacteroidota</taxon>
        <taxon>Bacteroidia</taxon>
        <taxon>Bacteroidales</taxon>
        <taxon>Williamwhitmaniaceae</taxon>
        <taxon>Williamwhitmania</taxon>
    </lineage>
</organism>
<reference evidence="2 3" key="1">
    <citation type="submission" date="2016-09" db="EMBL/GenBank/DDBJ databases">
        <authorList>
            <person name="Capua I."/>
            <person name="De Benedictis P."/>
            <person name="Joannis T."/>
            <person name="Lombin L.H."/>
            <person name="Cattoli G."/>
        </authorList>
    </citation>
    <scope>NUCLEOTIDE SEQUENCE [LARGE SCALE GENOMIC DNA]</scope>
    <source>
        <strain evidence="2 3">A7P-90m</strain>
    </source>
</reference>
<evidence type="ECO:0000259" key="1">
    <source>
        <dbReference type="Pfam" id="PF11823"/>
    </source>
</evidence>
<dbReference type="EMBL" id="FMYP01000011">
    <property type="protein sequence ID" value="SDB94365.1"/>
    <property type="molecule type" value="Genomic_DNA"/>
</dbReference>
<evidence type="ECO:0000313" key="3">
    <source>
        <dbReference type="Proteomes" id="UP000199452"/>
    </source>
</evidence>
<dbReference type="AlphaFoldDB" id="A0A1G6HKD1"/>
<protein>
    <recommendedName>
        <fullName evidence="1">Putative Se/S carrier protein-like domain-containing protein</fullName>
    </recommendedName>
</protein>
<gene>
    <name evidence="2" type="ORF">SAMN05216323_101161</name>
</gene>
<keyword evidence="3" id="KW-1185">Reference proteome</keyword>
<dbReference type="STRING" id="1640674.SAMN05216323_101161"/>
<dbReference type="Pfam" id="PF11823">
    <property type="entry name" value="Se_S_carrier"/>
    <property type="match status" value="1"/>
</dbReference>
<feature type="domain" description="Putative Se/S carrier protein-like" evidence="1">
    <location>
        <begin position="3"/>
        <end position="62"/>
    </location>
</feature>
<dbReference type="RefSeq" id="WP_092436367.1">
    <property type="nucleotide sequence ID" value="NZ_FMYP01000011.1"/>
</dbReference>
<accession>A0A1G6HKD1</accession>
<dbReference type="Proteomes" id="UP000199452">
    <property type="component" value="Unassembled WGS sequence"/>
</dbReference>